<dbReference type="PROSITE" id="PS50208">
    <property type="entry name" value="CASPASE_P20"/>
    <property type="match status" value="1"/>
</dbReference>
<evidence type="ECO:0000313" key="6">
    <source>
        <dbReference type="Proteomes" id="UP000683360"/>
    </source>
</evidence>
<dbReference type="PROSITE" id="PS50207">
    <property type="entry name" value="CASPASE_P10"/>
    <property type="match status" value="1"/>
</dbReference>
<evidence type="ECO:0000259" key="4">
    <source>
        <dbReference type="PROSITE" id="PS50208"/>
    </source>
</evidence>
<accession>A0A8S3U1F5</accession>
<dbReference type="PANTHER" id="PTHR47901:SF3">
    <property type="entry name" value="CASPASE-1"/>
    <property type="match status" value="1"/>
</dbReference>
<evidence type="ECO:0000256" key="2">
    <source>
        <dbReference type="RuleBase" id="RU003971"/>
    </source>
</evidence>
<dbReference type="SUPFAM" id="SSF52129">
    <property type="entry name" value="Caspase-like"/>
    <property type="match status" value="1"/>
</dbReference>
<dbReference type="GO" id="GO:0004197">
    <property type="term" value="F:cysteine-type endopeptidase activity"/>
    <property type="evidence" value="ECO:0007669"/>
    <property type="project" value="InterPro"/>
</dbReference>
<dbReference type="InterPro" id="IPR002138">
    <property type="entry name" value="Pept_C14_p10"/>
</dbReference>
<evidence type="ECO:0008006" key="7">
    <source>
        <dbReference type="Google" id="ProtNLM"/>
    </source>
</evidence>
<sequence>MVPGNHVNGTSVVKEAVAEVMILEYSIKKELFFFPGLIDVPMKVCGWPDLAAGRNTVRKKDVKMSSFEFYGKISKDRKIYQMTNASNRGKFILISNAQCIQCTENTEDEEEKKKKYSACLANTDFDKSNMSQLLKSMGYELKGGDQVKNLKKEEIIEFLKRKVNEIDSDQSAKYDSLVILFLSGKYECDAGKIYDCDGKMVKRNEILEIIKGCQHFKGKPKVVFVQTYNFQDESHNYDTTDSANDLIKDCDPNKDDIFVVTNYPRIVQGPWILGEDMSGSYFIQALIHVFKQFACEKSFMELLNEANMCLAQAVVPKKTTDDGKSVIEEKKTVAQIAFLECCEGKDLYFPRN</sequence>
<protein>
    <recommendedName>
        <fullName evidence="7">Caspase family p20 domain-containing protein</fullName>
    </recommendedName>
</protein>
<dbReference type="GO" id="GO:0072557">
    <property type="term" value="C:IPAF inflammasome complex"/>
    <property type="evidence" value="ECO:0007669"/>
    <property type="project" value="TreeGrafter"/>
</dbReference>
<dbReference type="Pfam" id="PF00656">
    <property type="entry name" value="Peptidase_C14"/>
    <property type="match status" value="1"/>
</dbReference>
<dbReference type="InterPro" id="IPR001309">
    <property type="entry name" value="Pept_C14_p20"/>
</dbReference>
<dbReference type="InterPro" id="IPR011600">
    <property type="entry name" value="Pept_C14_caspase"/>
</dbReference>
<dbReference type="GO" id="GO:0006508">
    <property type="term" value="P:proteolysis"/>
    <property type="evidence" value="ECO:0007669"/>
    <property type="project" value="InterPro"/>
</dbReference>
<dbReference type="GO" id="GO:0072559">
    <property type="term" value="C:NLRP3 inflammasome complex"/>
    <property type="evidence" value="ECO:0007669"/>
    <property type="project" value="TreeGrafter"/>
</dbReference>
<evidence type="ECO:0000259" key="3">
    <source>
        <dbReference type="PROSITE" id="PS50207"/>
    </source>
</evidence>
<dbReference type="EMBL" id="CAJPWZ010002382">
    <property type="protein sequence ID" value="CAG2237261.1"/>
    <property type="molecule type" value="Genomic_DNA"/>
</dbReference>
<name>A0A8S3U1F5_MYTED</name>
<comment type="caution">
    <text evidence="5">The sequence shown here is derived from an EMBL/GenBank/DDBJ whole genome shotgun (WGS) entry which is preliminary data.</text>
</comment>
<dbReference type="Gene3D" id="3.40.50.1460">
    <property type="match status" value="1"/>
</dbReference>
<feature type="domain" description="Caspase family p10" evidence="3">
    <location>
        <begin position="279"/>
        <end position="351"/>
    </location>
</feature>
<gene>
    <name evidence="5" type="ORF">MEDL_49726</name>
</gene>
<comment type="similarity">
    <text evidence="1 2">Belongs to the peptidase C14A family.</text>
</comment>
<keyword evidence="6" id="KW-1185">Reference proteome</keyword>
<dbReference type="OrthoDB" id="6115135at2759"/>
<dbReference type="InterPro" id="IPR002398">
    <property type="entry name" value="Pept_C14"/>
</dbReference>
<dbReference type="AlphaFoldDB" id="A0A8S3U1F5"/>
<organism evidence="5 6">
    <name type="scientific">Mytilus edulis</name>
    <name type="common">Blue mussel</name>
    <dbReference type="NCBI Taxonomy" id="6550"/>
    <lineage>
        <taxon>Eukaryota</taxon>
        <taxon>Metazoa</taxon>
        <taxon>Spiralia</taxon>
        <taxon>Lophotrochozoa</taxon>
        <taxon>Mollusca</taxon>
        <taxon>Bivalvia</taxon>
        <taxon>Autobranchia</taxon>
        <taxon>Pteriomorphia</taxon>
        <taxon>Mytilida</taxon>
        <taxon>Mytiloidea</taxon>
        <taxon>Mytilidae</taxon>
        <taxon>Mytilinae</taxon>
        <taxon>Mytilus</taxon>
    </lineage>
</organism>
<dbReference type="GO" id="GO:0097169">
    <property type="term" value="C:AIM2 inflammasome complex"/>
    <property type="evidence" value="ECO:0007669"/>
    <property type="project" value="TreeGrafter"/>
</dbReference>
<feature type="domain" description="Caspase family p20" evidence="4">
    <location>
        <begin position="123"/>
        <end position="226"/>
    </location>
</feature>
<dbReference type="SMART" id="SM00115">
    <property type="entry name" value="CASc"/>
    <property type="match status" value="1"/>
</dbReference>
<dbReference type="Proteomes" id="UP000683360">
    <property type="component" value="Unassembled WGS sequence"/>
</dbReference>
<evidence type="ECO:0000313" key="5">
    <source>
        <dbReference type="EMBL" id="CAG2237261.1"/>
    </source>
</evidence>
<reference evidence="5" key="1">
    <citation type="submission" date="2021-03" db="EMBL/GenBank/DDBJ databases">
        <authorList>
            <person name="Bekaert M."/>
        </authorList>
    </citation>
    <scope>NUCLEOTIDE SEQUENCE</scope>
</reference>
<evidence type="ECO:0000256" key="1">
    <source>
        <dbReference type="ARBA" id="ARBA00010134"/>
    </source>
</evidence>
<dbReference type="InterPro" id="IPR015917">
    <property type="entry name" value="Pept_C14A"/>
</dbReference>
<dbReference type="PANTHER" id="PTHR47901">
    <property type="entry name" value="CASPASE RECRUITMENT DOMAIN-CONTAINING PROTEIN 18"/>
    <property type="match status" value="1"/>
</dbReference>
<dbReference type="InterPro" id="IPR029030">
    <property type="entry name" value="Caspase-like_dom_sf"/>
</dbReference>
<proteinExistence type="inferred from homology"/>